<keyword evidence="3" id="KW-1185">Reference proteome</keyword>
<accession>A0A392QTW1</accession>
<name>A0A392QTW1_9FABA</name>
<feature type="non-terminal residue" evidence="2">
    <location>
        <position position="1"/>
    </location>
</feature>
<reference evidence="2 3" key="1">
    <citation type="journal article" date="2018" name="Front. Plant Sci.">
        <title>Red Clover (Trifolium pratense) and Zigzag Clover (T. medium) - A Picture of Genomic Similarities and Differences.</title>
        <authorList>
            <person name="Dluhosova J."/>
            <person name="Istvanek J."/>
            <person name="Nedelnik J."/>
            <person name="Repkova J."/>
        </authorList>
    </citation>
    <scope>NUCLEOTIDE SEQUENCE [LARGE SCALE GENOMIC DNA]</scope>
    <source>
        <strain evidence="3">cv. 10/8</strain>
        <tissue evidence="2">Leaf</tissue>
    </source>
</reference>
<evidence type="ECO:0000313" key="2">
    <source>
        <dbReference type="EMBL" id="MCI27284.1"/>
    </source>
</evidence>
<keyword evidence="1" id="KW-0472">Membrane</keyword>
<keyword evidence="1" id="KW-1133">Transmembrane helix</keyword>
<organism evidence="2 3">
    <name type="scientific">Trifolium medium</name>
    <dbReference type="NCBI Taxonomy" id="97028"/>
    <lineage>
        <taxon>Eukaryota</taxon>
        <taxon>Viridiplantae</taxon>
        <taxon>Streptophyta</taxon>
        <taxon>Embryophyta</taxon>
        <taxon>Tracheophyta</taxon>
        <taxon>Spermatophyta</taxon>
        <taxon>Magnoliopsida</taxon>
        <taxon>eudicotyledons</taxon>
        <taxon>Gunneridae</taxon>
        <taxon>Pentapetalae</taxon>
        <taxon>rosids</taxon>
        <taxon>fabids</taxon>
        <taxon>Fabales</taxon>
        <taxon>Fabaceae</taxon>
        <taxon>Papilionoideae</taxon>
        <taxon>50 kb inversion clade</taxon>
        <taxon>NPAAA clade</taxon>
        <taxon>Hologalegina</taxon>
        <taxon>IRL clade</taxon>
        <taxon>Trifolieae</taxon>
        <taxon>Trifolium</taxon>
    </lineage>
</organism>
<feature type="transmembrane region" description="Helical" evidence="1">
    <location>
        <begin position="20"/>
        <end position="38"/>
    </location>
</feature>
<dbReference type="Proteomes" id="UP000265520">
    <property type="component" value="Unassembled WGS sequence"/>
</dbReference>
<dbReference type="AlphaFoldDB" id="A0A392QTW1"/>
<keyword evidence="1" id="KW-0812">Transmembrane</keyword>
<sequence>KSGDGDEEDECKGSDHDDMWFAGPVHFPFYLGILHLVIS</sequence>
<proteinExistence type="predicted"/>
<evidence type="ECO:0000256" key="1">
    <source>
        <dbReference type="SAM" id="Phobius"/>
    </source>
</evidence>
<evidence type="ECO:0000313" key="3">
    <source>
        <dbReference type="Proteomes" id="UP000265520"/>
    </source>
</evidence>
<protein>
    <submittedName>
        <fullName evidence="2">Uncharacterized protein</fullName>
    </submittedName>
</protein>
<comment type="caution">
    <text evidence="2">The sequence shown here is derived from an EMBL/GenBank/DDBJ whole genome shotgun (WGS) entry which is preliminary data.</text>
</comment>
<dbReference type="EMBL" id="LXQA010158418">
    <property type="protein sequence ID" value="MCI27284.1"/>
    <property type="molecule type" value="Genomic_DNA"/>
</dbReference>